<feature type="compositionally biased region" description="Polar residues" evidence="1">
    <location>
        <begin position="1143"/>
        <end position="1152"/>
    </location>
</feature>
<feature type="compositionally biased region" description="Low complexity" evidence="1">
    <location>
        <begin position="13"/>
        <end position="24"/>
    </location>
</feature>
<keyword evidence="3" id="KW-1185">Reference proteome</keyword>
<comment type="caution">
    <text evidence="2">The sequence shown here is derived from an EMBL/GenBank/DDBJ whole genome shotgun (WGS) entry which is preliminary data.</text>
</comment>
<name>K1VHF2_TRIAC</name>
<sequence>MPAAQRPPASDRFGPAIAGAFAPPSSDRFGAVGETVASDGFPKGLELRRIKPVHAPSSWKPSNDEELPGSHSATRGSAANSRRRQARTSTQSDVIKRPQPEDVPPVPSLTVTGPSSSTSAMALEAPRPIMRHRSSKVRFSSPLRQELKDLDDDEKNSPTATENKGTAELGLTSRPKRSASLAHRNRTTTVRGGGKVIWAKSVHCAPGPSEAGPSRTSARCASSPSTTATSVRRARSTGSMLTPPSGVPRRSPSQRQNAPRRQQSVRKAPPGLWGDLPATGTAPVRSASMGGRPAPQAVNDEPGGVDMSHAPKFSRAGLKRSSVIMPTPKGQRPPTIAIPSKADMDQIRDMNMNSPKEGRPPSCGPSRVGRTPSTRIGGLVRKLSKRGSPGVQRSASTGSRPVISTPVLNDITHMDVPGRPGFKVSLQHTSRGLQLQPVAADPKAPPSSYRPLSTTPTPRTPSEPSFRATSTTPTPRTAPTPPPLADTGFSGFQPLRAGPDEEPLEVASATPRRPPAMQMPVPVPTPPKPVPAINAINAVSPDSMQLRAGRVPVHTVPAPRAVPVRGPRPSSHLSTVSGVSGVSRRVSIHDMGEFGTLPNSSTASFVPSVGFMPPSPTRPSTFYASVPTRESIVPGYKTAAPEWEDPALLPSVPQRGSSLLARSVPGSPALKHIDDRAEAHRRSLSGSPRTRSFSSPTQAYFSSPSPTFSPPPLPQAPRVAGTPPAPIGFSAARSNFQSRPRSSLSARRSLTASVPAMLALDEVDEPLPGPESAPLPHTRGDAPHLPPLPQMGPLNMPFSRAAATVGPAGSRQRTSWQRRGHQASASFGTLYDAQRSRTSIRNHRASFHTAHSGMTAESFFTDEASTASTAHPLSTPDLLLADITADDGTAVGLPDLPATIPQSWSLPQMARLSLNHGPPTEPLPDLPPRFERERAERGDSGRSSEDESTPSLSNDHSQSGQSEEPFGVPLTPPFTPTPLPPEKEVLAEPAGSTESASASVTEHVLASCDEEPRKATRTPVIGYESTASAASAARVTPSGLELPVRRKVTITRRGAEKISSFPLSTPLVLGDVYQPTLAPATQRHRQDDEWSIASLATSDTHTTHASFRTFATFDTGRPSFDHRPPSWDARGPHGPPSFDTHGRSSFDQTRPSLDTCRPSFDTARPSFEYSADTHATYSQDHGSEDIHDGLEEPIPAFRKRGHRKQSSITSAMSVSSMGHEAAIVEVTRAKTAMAMELRL</sequence>
<protein>
    <submittedName>
        <fullName evidence="2">Uncharacterized protein</fullName>
    </submittedName>
</protein>
<feature type="compositionally biased region" description="Pro residues" evidence="1">
    <location>
        <begin position="970"/>
        <end position="980"/>
    </location>
</feature>
<gene>
    <name evidence="2" type="ORF">A1Q2_05443</name>
</gene>
<feature type="compositionally biased region" description="Polar residues" evidence="1">
    <location>
        <begin position="684"/>
        <end position="701"/>
    </location>
</feature>
<reference evidence="2 3" key="1">
    <citation type="journal article" date="2012" name="Eukaryot. Cell">
        <title>Genome sequence of the Trichosporon asahii environmental strain CBS 8904.</title>
        <authorList>
            <person name="Yang R.Y."/>
            <person name="Li H.T."/>
            <person name="Zhu H."/>
            <person name="Zhou G.P."/>
            <person name="Wang M."/>
            <person name="Wang L."/>
        </authorList>
    </citation>
    <scope>NUCLEOTIDE SEQUENCE [LARGE SCALE GENOMIC DNA]</scope>
    <source>
        <strain evidence="2 3">CBS 8904</strain>
    </source>
</reference>
<feature type="region of interest" description="Disordered" evidence="1">
    <location>
        <begin position="1"/>
        <end position="528"/>
    </location>
</feature>
<organism evidence="2 3">
    <name type="scientific">Trichosporon asahii var. asahii (strain CBS 8904)</name>
    <name type="common">Yeast</name>
    <dbReference type="NCBI Taxonomy" id="1220162"/>
    <lineage>
        <taxon>Eukaryota</taxon>
        <taxon>Fungi</taxon>
        <taxon>Dikarya</taxon>
        <taxon>Basidiomycota</taxon>
        <taxon>Agaricomycotina</taxon>
        <taxon>Tremellomycetes</taxon>
        <taxon>Trichosporonales</taxon>
        <taxon>Trichosporonaceae</taxon>
        <taxon>Trichosporon</taxon>
    </lineage>
</organism>
<feature type="compositionally biased region" description="Low complexity" evidence="1">
    <location>
        <begin position="738"/>
        <end position="748"/>
    </location>
</feature>
<proteinExistence type="predicted"/>
<feature type="region of interest" description="Disordered" evidence="1">
    <location>
        <begin position="912"/>
        <end position="1002"/>
    </location>
</feature>
<feature type="region of interest" description="Disordered" evidence="1">
    <location>
        <begin position="659"/>
        <end position="748"/>
    </location>
</feature>
<accession>K1VHF2</accession>
<dbReference type="HOGENOM" id="CLU_266890_0_0_1"/>
<feature type="compositionally biased region" description="Low complexity" evidence="1">
    <location>
        <begin position="446"/>
        <end position="475"/>
    </location>
</feature>
<dbReference type="AlphaFoldDB" id="K1VHF2"/>
<feature type="compositionally biased region" description="Polar residues" evidence="1">
    <location>
        <begin position="109"/>
        <end position="120"/>
    </location>
</feature>
<feature type="compositionally biased region" description="Polar residues" evidence="1">
    <location>
        <begin position="251"/>
        <end position="262"/>
    </location>
</feature>
<dbReference type="EMBL" id="AMBO01000345">
    <property type="protein sequence ID" value="EKD00266.1"/>
    <property type="molecule type" value="Genomic_DNA"/>
</dbReference>
<feature type="compositionally biased region" description="Polar residues" evidence="1">
    <location>
        <begin position="949"/>
        <end position="962"/>
    </location>
</feature>
<feature type="compositionally biased region" description="Basic and acidic residues" evidence="1">
    <location>
        <begin position="671"/>
        <end position="681"/>
    </location>
</feature>
<dbReference type="Proteomes" id="UP000006757">
    <property type="component" value="Unassembled WGS sequence"/>
</dbReference>
<dbReference type="InParanoid" id="K1VHF2"/>
<evidence type="ECO:0000313" key="2">
    <source>
        <dbReference type="EMBL" id="EKD00266.1"/>
    </source>
</evidence>
<evidence type="ECO:0000256" key="1">
    <source>
        <dbReference type="SAM" id="MobiDB-lite"/>
    </source>
</evidence>
<feature type="compositionally biased region" description="Low complexity" evidence="1">
    <location>
        <begin position="214"/>
        <end position="239"/>
    </location>
</feature>
<evidence type="ECO:0000313" key="3">
    <source>
        <dbReference type="Proteomes" id="UP000006757"/>
    </source>
</evidence>
<feature type="region of interest" description="Disordered" evidence="1">
    <location>
        <begin position="1113"/>
        <end position="1165"/>
    </location>
</feature>
<feature type="compositionally biased region" description="Basic and acidic residues" evidence="1">
    <location>
        <begin position="928"/>
        <end position="945"/>
    </location>
</feature>